<dbReference type="InterPro" id="IPR015168">
    <property type="entry name" value="SsuA/THI5"/>
</dbReference>
<dbReference type="PANTHER" id="PTHR30024:SF48">
    <property type="entry name" value="ABC TRANSPORTER SUBSTRATE-BINDING PROTEIN"/>
    <property type="match status" value="1"/>
</dbReference>
<comment type="caution">
    <text evidence="8">The sequence shown here is derived from an EMBL/GenBank/DDBJ whole genome shotgun (WGS) entry which is preliminary data.</text>
</comment>
<feature type="domain" description="Solute-binding protein family 3/N-terminal" evidence="7">
    <location>
        <begin position="45"/>
        <end position="256"/>
    </location>
</feature>
<proteinExistence type="inferred from homology"/>
<keyword evidence="4" id="KW-0732">Signal</keyword>
<dbReference type="AlphaFoldDB" id="A0A0N8T2D7"/>
<dbReference type="GO" id="GO:0042597">
    <property type="term" value="C:periplasmic space"/>
    <property type="evidence" value="ECO:0007669"/>
    <property type="project" value="UniProtKB-SubCell"/>
</dbReference>
<comment type="function">
    <text evidence="5">Part of a binding-protein-dependent transport system for aliphatic sulfonates. Putative binding protein.</text>
</comment>
<dbReference type="NCBIfam" id="TIGR01728">
    <property type="entry name" value="SsuA_fam"/>
    <property type="match status" value="1"/>
</dbReference>
<dbReference type="FunFam" id="3.40.190.10:FF:000050">
    <property type="entry name" value="Sulfonate ABC transporter substrate-binding protein"/>
    <property type="match status" value="1"/>
</dbReference>
<dbReference type="SMART" id="SM00062">
    <property type="entry name" value="PBPb"/>
    <property type="match status" value="1"/>
</dbReference>
<dbReference type="Proteomes" id="UP000050474">
    <property type="component" value="Unassembled WGS sequence"/>
</dbReference>
<dbReference type="GO" id="GO:0042626">
    <property type="term" value="F:ATPase-coupled transmembrane transporter activity"/>
    <property type="evidence" value="ECO:0007669"/>
    <property type="project" value="InterPro"/>
</dbReference>
<name>A0A0N8T2D7_9PSED</name>
<dbReference type="SUPFAM" id="SSF53850">
    <property type="entry name" value="Periplasmic binding protein-like II"/>
    <property type="match status" value="1"/>
</dbReference>
<dbReference type="EMBL" id="LJRM01000163">
    <property type="protein sequence ID" value="KPY82504.1"/>
    <property type="molecule type" value="Genomic_DNA"/>
</dbReference>
<gene>
    <name evidence="8" type="ORF">ALO44_100583</name>
</gene>
<keyword evidence="3" id="KW-0813">Transport</keyword>
<evidence type="ECO:0000256" key="3">
    <source>
        <dbReference type="ARBA" id="ARBA00022448"/>
    </source>
</evidence>
<dbReference type="Gene3D" id="3.40.190.10">
    <property type="entry name" value="Periplasmic binding protein-like II"/>
    <property type="match status" value="2"/>
</dbReference>
<dbReference type="CDD" id="cd13558">
    <property type="entry name" value="PBP2_SsuA_like_2"/>
    <property type="match status" value="1"/>
</dbReference>
<dbReference type="PATRIC" id="fig|129140.3.peg.3080"/>
<evidence type="ECO:0000313" key="8">
    <source>
        <dbReference type="EMBL" id="KPY82504.1"/>
    </source>
</evidence>
<accession>A0A0N8T2D7</accession>
<dbReference type="Pfam" id="PF09084">
    <property type="entry name" value="NMT1"/>
    <property type="match status" value="1"/>
</dbReference>
<protein>
    <recommendedName>
        <fullName evidence="6">Putative aliphatic sulfonates-binding protein</fullName>
    </recommendedName>
</protein>
<dbReference type="PANTHER" id="PTHR30024">
    <property type="entry name" value="ALIPHATIC SULFONATES-BINDING PROTEIN-RELATED"/>
    <property type="match status" value="1"/>
</dbReference>
<evidence type="ECO:0000259" key="7">
    <source>
        <dbReference type="SMART" id="SM00062"/>
    </source>
</evidence>
<evidence type="ECO:0000256" key="2">
    <source>
        <dbReference type="ARBA" id="ARBA00010742"/>
    </source>
</evidence>
<dbReference type="InterPro" id="IPR010067">
    <property type="entry name" value="ABC_SsuA_sub-bd"/>
</dbReference>
<comment type="subcellular location">
    <subcellularLocation>
        <location evidence="1">Periplasm</location>
    </subcellularLocation>
</comment>
<dbReference type="InterPro" id="IPR001638">
    <property type="entry name" value="Solute-binding_3/MltF_N"/>
</dbReference>
<evidence type="ECO:0000313" key="9">
    <source>
        <dbReference type="Proteomes" id="UP000050474"/>
    </source>
</evidence>
<evidence type="ECO:0000256" key="6">
    <source>
        <dbReference type="ARBA" id="ARBA00070228"/>
    </source>
</evidence>
<evidence type="ECO:0000256" key="1">
    <source>
        <dbReference type="ARBA" id="ARBA00004418"/>
    </source>
</evidence>
<dbReference type="STRING" id="129140.ALO44_100583"/>
<dbReference type="GO" id="GO:0016020">
    <property type="term" value="C:membrane"/>
    <property type="evidence" value="ECO:0007669"/>
    <property type="project" value="InterPro"/>
</dbReference>
<comment type="similarity">
    <text evidence="2">Belongs to the bacterial solute-binding protein SsuA/TauA family.</text>
</comment>
<organism evidence="8 9">
    <name type="scientific">Pseudomonas syringae pv. tagetis</name>
    <dbReference type="NCBI Taxonomy" id="129140"/>
    <lineage>
        <taxon>Bacteria</taxon>
        <taxon>Pseudomonadati</taxon>
        <taxon>Pseudomonadota</taxon>
        <taxon>Gammaproteobacteria</taxon>
        <taxon>Pseudomonadales</taxon>
        <taxon>Pseudomonadaceae</taxon>
        <taxon>Pseudomonas</taxon>
    </lineage>
</organism>
<evidence type="ECO:0000256" key="5">
    <source>
        <dbReference type="ARBA" id="ARBA00055538"/>
    </source>
</evidence>
<sequence length="338" mass="36315">MPITSFCPMPLETLPVPTLIIRWSQRLLTGLALVLVAALNTQAADLIVGDQSYSARTVMEAAGVLKDLPYELEWKQFTAGSPVAEALNVGSLDIGLLGDSPALFMGALGAPIKVIGVSRQNLEGVAIVVRKDSPIKTVADLAGKKVAIWKGSFSQQLTLTALDKAGVARDAVDYRYLGALDSSHALDGGSVDAIATWEPYVTQQERQGARIIATAEGLIPAQSFIVANDQAIKDKRAQISDFLQRLQAARAWSVSDPQHNEIYANAWAALTKADAQVARRWFSRAQVVVVPITPQVVAGAQQTIDFFNKAGLTRRYPAASVFDESFNAVLDSQTQAAR</sequence>
<evidence type="ECO:0000256" key="4">
    <source>
        <dbReference type="ARBA" id="ARBA00022729"/>
    </source>
</evidence>
<reference evidence="8 9" key="1">
    <citation type="submission" date="2015-09" db="EMBL/GenBank/DDBJ databases">
        <title>Genome announcement of multiple Pseudomonas syringae strains.</title>
        <authorList>
            <person name="Thakur S."/>
            <person name="Wang P.W."/>
            <person name="Gong Y."/>
            <person name="Weir B.S."/>
            <person name="Guttman D.S."/>
        </authorList>
    </citation>
    <scope>NUCLEOTIDE SEQUENCE [LARGE SCALE GENOMIC DNA]</scope>
    <source>
        <strain evidence="8 9">ICMP4091</strain>
    </source>
</reference>